<dbReference type="InterPro" id="IPR003877">
    <property type="entry name" value="SPRY_dom"/>
</dbReference>
<dbReference type="Pfam" id="PF00622">
    <property type="entry name" value="SPRY"/>
    <property type="match status" value="1"/>
</dbReference>
<feature type="compositionally biased region" description="Acidic residues" evidence="1">
    <location>
        <begin position="506"/>
        <end position="515"/>
    </location>
</feature>
<feature type="compositionally biased region" description="Basic and acidic residues" evidence="1">
    <location>
        <begin position="495"/>
        <end position="505"/>
    </location>
</feature>
<dbReference type="InterPro" id="IPR006595">
    <property type="entry name" value="CTLH_C"/>
</dbReference>
<evidence type="ECO:0000313" key="5">
    <source>
        <dbReference type="Proteomes" id="UP000016930"/>
    </source>
</evidence>
<dbReference type="OrthoDB" id="25503at2759"/>
<keyword evidence="5" id="KW-1185">Reference proteome</keyword>
<dbReference type="InterPro" id="IPR001870">
    <property type="entry name" value="B30.2/SPRY"/>
</dbReference>
<organism evidence="4 5">
    <name type="scientific">Ceriporiopsis subvermispora (strain B)</name>
    <name type="common">White-rot fungus</name>
    <name type="synonym">Gelatoporia subvermispora</name>
    <dbReference type="NCBI Taxonomy" id="914234"/>
    <lineage>
        <taxon>Eukaryota</taxon>
        <taxon>Fungi</taxon>
        <taxon>Dikarya</taxon>
        <taxon>Basidiomycota</taxon>
        <taxon>Agaricomycotina</taxon>
        <taxon>Agaricomycetes</taxon>
        <taxon>Polyporales</taxon>
        <taxon>Gelatoporiaceae</taxon>
        <taxon>Gelatoporia</taxon>
    </lineage>
</organism>
<feature type="region of interest" description="Disordered" evidence="1">
    <location>
        <begin position="196"/>
        <end position="271"/>
    </location>
</feature>
<feature type="compositionally biased region" description="Low complexity" evidence="1">
    <location>
        <begin position="8"/>
        <end position="20"/>
    </location>
</feature>
<accession>M2RQX3</accession>
<dbReference type="CDD" id="cd12909">
    <property type="entry name" value="SPRY_RanBP9_10"/>
    <property type="match status" value="1"/>
</dbReference>
<feature type="region of interest" description="Disordered" evidence="1">
    <location>
        <begin position="1"/>
        <end position="20"/>
    </location>
</feature>
<feature type="region of interest" description="Disordered" evidence="1">
    <location>
        <begin position="769"/>
        <end position="799"/>
    </location>
</feature>
<protein>
    <recommendedName>
        <fullName evidence="6">B30.2/SPRY domain-containing protein</fullName>
    </recommendedName>
</protein>
<feature type="domain" description="B30.2/SPRY" evidence="2">
    <location>
        <begin position="265"/>
        <end position="463"/>
    </location>
</feature>
<reference evidence="4 5" key="1">
    <citation type="journal article" date="2012" name="Proc. Natl. Acad. Sci. U.S.A.">
        <title>Comparative genomics of Ceriporiopsis subvermispora and Phanerochaete chrysosporium provide insight into selective ligninolysis.</title>
        <authorList>
            <person name="Fernandez-Fueyo E."/>
            <person name="Ruiz-Duenas F.J."/>
            <person name="Ferreira P."/>
            <person name="Floudas D."/>
            <person name="Hibbett D.S."/>
            <person name="Canessa P."/>
            <person name="Larrondo L.F."/>
            <person name="James T.Y."/>
            <person name="Seelenfreund D."/>
            <person name="Lobos S."/>
            <person name="Polanco R."/>
            <person name="Tello M."/>
            <person name="Honda Y."/>
            <person name="Watanabe T."/>
            <person name="Watanabe T."/>
            <person name="Ryu J.S."/>
            <person name="Kubicek C.P."/>
            <person name="Schmoll M."/>
            <person name="Gaskell J."/>
            <person name="Hammel K.E."/>
            <person name="St John F.J."/>
            <person name="Vanden Wymelenberg A."/>
            <person name="Sabat G."/>
            <person name="Splinter BonDurant S."/>
            <person name="Syed K."/>
            <person name="Yadav J.S."/>
            <person name="Doddapaneni H."/>
            <person name="Subramanian V."/>
            <person name="Lavin J.L."/>
            <person name="Oguiza J.A."/>
            <person name="Perez G."/>
            <person name="Pisabarro A.G."/>
            <person name="Ramirez L."/>
            <person name="Santoyo F."/>
            <person name="Master E."/>
            <person name="Coutinho P.M."/>
            <person name="Henrissat B."/>
            <person name="Lombard V."/>
            <person name="Magnuson J.K."/>
            <person name="Kuees U."/>
            <person name="Hori C."/>
            <person name="Igarashi K."/>
            <person name="Samejima M."/>
            <person name="Held B.W."/>
            <person name="Barry K.W."/>
            <person name="LaButti K.M."/>
            <person name="Lapidus A."/>
            <person name="Lindquist E.A."/>
            <person name="Lucas S.M."/>
            <person name="Riley R."/>
            <person name="Salamov A.A."/>
            <person name="Hoffmeister D."/>
            <person name="Schwenk D."/>
            <person name="Hadar Y."/>
            <person name="Yarden O."/>
            <person name="de Vries R.P."/>
            <person name="Wiebenga A."/>
            <person name="Stenlid J."/>
            <person name="Eastwood D."/>
            <person name="Grigoriev I.V."/>
            <person name="Berka R.M."/>
            <person name="Blanchette R.A."/>
            <person name="Kersten P."/>
            <person name="Martinez A.T."/>
            <person name="Vicuna R."/>
            <person name="Cullen D."/>
        </authorList>
    </citation>
    <scope>NUCLEOTIDE SEQUENCE [LARGE SCALE GENOMIC DNA]</scope>
    <source>
        <strain evidence="4 5">B</strain>
    </source>
</reference>
<dbReference type="PROSITE" id="PS50897">
    <property type="entry name" value="CTLH"/>
    <property type="match status" value="1"/>
</dbReference>
<evidence type="ECO:0008006" key="6">
    <source>
        <dbReference type="Google" id="ProtNLM"/>
    </source>
</evidence>
<dbReference type="SMART" id="SM00449">
    <property type="entry name" value="SPRY"/>
    <property type="match status" value="1"/>
</dbReference>
<name>M2RQX3_CERS8</name>
<dbReference type="Gene3D" id="2.60.120.920">
    <property type="match status" value="1"/>
</dbReference>
<feature type="compositionally biased region" description="Polar residues" evidence="1">
    <location>
        <begin position="147"/>
        <end position="170"/>
    </location>
</feature>
<evidence type="ECO:0000256" key="1">
    <source>
        <dbReference type="SAM" id="MobiDB-lite"/>
    </source>
</evidence>
<dbReference type="SMART" id="SM00757">
    <property type="entry name" value="CRA"/>
    <property type="match status" value="1"/>
</dbReference>
<dbReference type="InterPro" id="IPR050618">
    <property type="entry name" value="Ubq-SigPath_Reg"/>
</dbReference>
<gene>
    <name evidence="4" type="ORF">CERSUDRAFT_78954</name>
</gene>
<dbReference type="InterPro" id="IPR013144">
    <property type="entry name" value="CRA_dom"/>
</dbReference>
<dbReference type="InterPro" id="IPR043136">
    <property type="entry name" value="B30.2/SPRY_sf"/>
</dbReference>
<feature type="compositionally biased region" description="Basic and acidic residues" evidence="1">
    <location>
        <begin position="593"/>
        <end position="604"/>
    </location>
</feature>
<feature type="compositionally biased region" description="Basic and acidic residues" evidence="1">
    <location>
        <begin position="45"/>
        <end position="58"/>
    </location>
</feature>
<feature type="compositionally biased region" description="Low complexity" evidence="1">
    <location>
        <begin position="773"/>
        <end position="799"/>
    </location>
</feature>
<feature type="region of interest" description="Disordered" evidence="1">
    <location>
        <begin position="30"/>
        <end position="72"/>
    </location>
</feature>
<feature type="region of interest" description="Disordered" evidence="1">
    <location>
        <begin position="491"/>
        <end position="525"/>
    </location>
</feature>
<sequence>MSGRHSRSASIPIPSAGSAMARSMSLENAIPIPSLLSTRVPTASTRRDRDSSPDDRRAPYVPGTAVPRRAVSRTVSAGAGVAPASFEPRIVRATSTVNPRDLACVLPAPGASGGTASGSGLPASTSPLRTRRLSTNMRSATMPGHSALSTSAPHRSTSYSHTTQASTSMHTHGFPRPAYLDYSALRDFLYTEATPQSGAGRATLSPSPAPSLSLSTATTHPSYFGRATSSPSPYPYLRRDLTPVADSDEETSTASPPPPNTGHGAGASSSATPALAANPVLRLPTRWNEQDRNPSLSVSADGCELTFFGQSCIGDKESAAARANHAIPPACGIYYYEVEILHRGSKGHISIGFSSRDVKLSRLPGWEKQSWGYHADDGYAFPGQKDGAPYGPTFDSGDVIGCGIDFSQNRAFYTKNGALLGHIFDNIFPPASAAPTPPFELFPAIGLRHNSESVRANFGGEPFRYAIADHVRAQRDKVWAEIMHRPVDWGVLSGRDGEGAEREGEGDGQGEDEVDSGGVAGMVRSGLGLGTPGDVVQEEAAKAPLRKLVLAYLAHHGYARTARAFQVRCAEMSASPGLGENTRDTAPAPTARADAEHMDTDESRTGSTADSAPGPSTKAEADPFTADLHTRIAVVNALRAGDVDAALTSLQTHHPRALEWDDGRILFKLRCRRFIELVLRAGEAMRKVREVEQELKAAAAAAGPSEVIASEAEADIHALNGSAGFEEAVMLDGEDGVQVDMDADLDVVGAMDIDEEPVMAEPIPQSYSAPQFASAPGPSIPASLSAPSALPSASSTTPAHSSALTASAAASASLTTFQSHAKSLLHSALAYGQALEAEYKADPRPAIHSYLRRTFGVVAYEDPENAAGEIAAIAGQAARVALAAEVNQTILESQGLPAHPALETLFRQAGACVTQLGLMGVGKAVFADVRREFLED</sequence>
<feature type="compositionally biased region" description="Low complexity" evidence="1">
    <location>
        <begin position="202"/>
        <end position="222"/>
    </location>
</feature>
<dbReference type="PROSITE" id="PS50188">
    <property type="entry name" value="B302_SPRY"/>
    <property type="match status" value="1"/>
</dbReference>
<feature type="region of interest" description="Disordered" evidence="1">
    <location>
        <begin position="575"/>
        <end position="621"/>
    </location>
</feature>
<dbReference type="PANTHER" id="PTHR12864">
    <property type="entry name" value="RAN BINDING PROTEIN 9-RELATED"/>
    <property type="match status" value="1"/>
</dbReference>
<evidence type="ECO:0000259" key="2">
    <source>
        <dbReference type="PROSITE" id="PS50188"/>
    </source>
</evidence>
<dbReference type="SMART" id="SM00668">
    <property type="entry name" value="CTLH"/>
    <property type="match status" value="1"/>
</dbReference>
<evidence type="ECO:0000259" key="3">
    <source>
        <dbReference type="PROSITE" id="PS50897"/>
    </source>
</evidence>
<evidence type="ECO:0000313" key="4">
    <source>
        <dbReference type="EMBL" id="EMD41301.1"/>
    </source>
</evidence>
<dbReference type="AlphaFoldDB" id="M2RQX3"/>
<feature type="region of interest" description="Disordered" evidence="1">
    <location>
        <begin position="140"/>
        <end position="173"/>
    </location>
</feature>
<dbReference type="SUPFAM" id="SSF49899">
    <property type="entry name" value="Concanavalin A-like lectins/glucanases"/>
    <property type="match status" value="1"/>
</dbReference>
<dbReference type="STRING" id="914234.M2RQX3"/>
<feature type="domain" description="CTLH" evidence="3">
    <location>
        <begin position="627"/>
        <end position="686"/>
    </location>
</feature>
<proteinExistence type="predicted"/>
<dbReference type="HOGENOM" id="CLU_009129_3_0_1"/>
<dbReference type="Proteomes" id="UP000016930">
    <property type="component" value="Unassembled WGS sequence"/>
</dbReference>
<dbReference type="InterPro" id="IPR035782">
    <property type="entry name" value="SPRY_RanBP9/10"/>
</dbReference>
<dbReference type="InterPro" id="IPR013320">
    <property type="entry name" value="ConA-like_dom_sf"/>
</dbReference>
<dbReference type="EMBL" id="KB445791">
    <property type="protein sequence ID" value="EMD41301.1"/>
    <property type="molecule type" value="Genomic_DNA"/>
</dbReference>